<dbReference type="InterPro" id="IPR007320">
    <property type="entry name" value="PDCD2_C"/>
</dbReference>
<dbReference type="PANTHER" id="PTHR47524:SF1">
    <property type="entry name" value="20S RRNA ACCUMULATION PROTEIN 4"/>
    <property type="match status" value="1"/>
</dbReference>
<dbReference type="GO" id="GO:0005737">
    <property type="term" value="C:cytoplasm"/>
    <property type="evidence" value="ECO:0007669"/>
    <property type="project" value="InterPro"/>
</dbReference>
<dbReference type="Proteomes" id="UP000629468">
    <property type="component" value="Unassembled WGS sequence"/>
</dbReference>
<reference evidence="3 4" key="1">
    <citation type="journal article" name="Sci. Rep.">
        <title>Telomere-to-telomere assembled and centromere annotated genomes of the two main subspecies of the button mushroom Agaricus bisporus reveal especially polymorphic chromosome ends.</title>
        <authorList>
            <person name="Sonnenberg A.S.M."/>
            <person name="Sedaghat-Telgerd N."/>
            <person name="Lavrijssen B."/>
            <person name="Ohm R.A."/>
            <person name="Hendrickx P.M."/>
            <person name="Scholtmeijer K."/>
            <person name="Baars J.J.P."/>
            <person name="van Peer A."/>
        </authorList>
    </citation>
    <scope>NUCLEOTIDE SEQUENCE [LARGE SCALE GENOMIC DNA]</scope>
    <source>
        <strain evidence="3 4">H119_p4</strain>
    </source>
</reference>
<feature type="region of interest" description="Disordered" evidence="1">
    <location>
        <begin position="162"/>
        <end position="200"/>
    </location>
</feature>
<protein>
    <recommendedName>
        <fullName evidence="2">Programmed cell death protein 2 C-terminal domain-containing protein</fullName>
    </recommendedName>
</protein>
<evidence type="ECO:0000256" key="1">
    <source>
        <dbReference type="SAM" id="MobiDB-lite"/>
    </source>
</evidence>
<feature type="domain" description="Programmed cell death protein 2 C-terminal" evidence="2">
    <location>
        <begin position="274"/>
        <end position="457"/>
    </location>
</feature>
<evidence type="ECO:0000313" key="3">
    <source>
        <dbReference type="EMBL" id="KAF7770613.1"/>
    </source>
</evidence>
<dbReference type="Pfam" id="PF04194">
    <property type="entry name" value="PDCD2_C"/>
    <property type="match status" value="1"/>
</dbReference>
<feature type="region of interest" description="Disordered" evidence="1">
    <location>
        <begin position="381"/>
        <end position="405"/>
    </location>
</feature>
<feature type="compositionally biased region" description="Low complexity" evidence="1">
    <location>
        <begin position="181"/>
        <end position="190"/>
    </location>
</feature>
<dbReference type="AlphaFoldDB" id="A0A8H7CAZ8"/>
<proteinExistence type="predicted"/>
<feature type="compositionally biased region" description="Pro residues" evidence="1">
    <location>
        <begin position="171"/>
        <end position="180"/>
    </location>
</feature>
<evidence type="ECO:0000259" key="2">
    <source>
        <dbReference type="Pfam" id="PF04194"/>
    </source>
</evidence>
<sequence length="459" mass="50701">MPDWSDDDDDELAGVETKVLLGVPDGLIDDPADITDAAVSRIGGHPAFLPSREPSFESSLCKVCSFPMHLLLQIWCPFEDSPRDRALYVWGCSRGGCQKKDGSIRAWRGLRYNEKYAAKLEKKLAIKKEHEKAMAAEQAKPKTNPFAISTSALNTPSNPFALGNQIFGASNPPPVAPSPSPSAEEPVSDGSDTDDESDSSQQFLTVALAATTLDDSPWKATSAYDPLYLSTTSEYLPPVTQPKLPPGVKIIDPDNESKSGTTWSEAYENSLDIDHVFERFVKRVSHESEQCLRYELGGTPLPFAKDDIFDRLFSTSTSNITTVTKSAFTVTPRPNQQRNYSPPTNLIPPCSICKSPRIFECQLMPNLINILKNTITSTAIATSDQPGDQDQRRKKTREQMDGERKKAVEEALKGGGDGMSWGTVMIFSCEKDCCYVTADMGEESKECWREECVIVQWDM</sequence>
<evidence type="ECO:0000313" key="4">
    <source>
        <dbReference type="Proteomes" id="UP000629468"/>
    </source>
</evidence>
<accession>A0A8H7CAZ8</accession>
<comment type="caution">
    <text evidence="3">The sequence shown here is derived from an EMBL/GenBank/DDBJ whole genome shotgun (WGS) entry which is preliminary data.</text>
</comment>
<dbReference type="EMBL" id="JABXXO010000009">
    <property type="protein sequence ID" value="KAF7770613.1"/>
    <property type="molecule type" value="Genomic_DNA"/>
</dbReference>
<dbReference type="PANTHER" id="PTHR47524">
    <property type="entry name" value="20S RRNA ACCUMULATION PROTEIN 4"/>
    <property type="match status" value="1"/>
</dbReference>
<name>A0A8H7CAZ8_AGABI</name>
<organism evidence="3 4">
    <name type="scientific">Agaricus bisporus var. burnettii</name>
    <dbReference type="NCBI Taxonomy" id="192524"/>
    <lineage>
        <taxon>Eukaryota</taxon>
        <taxon>Fungi</taxon>
        <taxon>Dikarya</taxon>
        <taxon>Basidiomycota</taxon>
        <taxon>Agaricomycotina</taxon>
        <taxon>Agaricomycetes</taxon>
        <taxon>Agaricomycetidae</taxon>
        <taxon>Agaricales</taxon>
        <taxon>Agaricineae</taxon>
        <taxon>Agaricaceae</taxon>
        <taxon>Agaricus</taxon>
    </lineage>
</organism>
<gene>
    <name evidence="3" type="ORF">Agabi119p4_6587</name>
</gene>
<dbReference type="GO" id="GO:0030490">
    <property type="term" value="P:maturation of SSU-rRNA"/>
    <property type="evidence" value="ECO:0007669"/>
    <property type="project" value="TreeGrafter"/>
</dbReference>